<dbReference type="PANTHER" id="PTHR45626:SF14">
    <property type="entry name" value="ATP-DEPENDENT DNA HELICASE (EUROFUNG)"/>
    <property type="match status" value="1"/>
</dbReference>
<feature type="compositionally biased region" description="Basic residues" evidence="4">
    <location>
        <begin position="589"/>
        <end position="604"/>
    </location>
</feature>
<dbReference type="RefSeq" id="XP_009259275.1">
    <property type="nucleotide sequence ID" value="XM_009261000.1"/>
</dbReference>
<dbReference type="InterPro" id="IPR049730">
    <property type="entry name" value="SNF2/RAD54-like_C"/>
</dbReference>
<keyword evidence="3" id="KW-0067">ATP-binding</keyword>
<dbReference type="GO" id="GO:0005634">
    <property type="term" value="C:nucleus"/>
    <property type="evidence" value="ECO:0007669"/>
    <property type="project" value="TreeGrafter"/>
</dbReference>
<dbReference type="GO" id="GO:0016787">
    <property type="term" value="F:hydrolase activity"/>
    <property type="evidence" value="ECO:0007669"/>
    <property type="project" value="UniProtKB-KW"/>
</dbReference>
<keyword evidence="1" id="KW-0547">Nucleotide-binding</keyword>
<dbReference type="KEGG" id="fpu:FPSE_07882"/>
<dbReference type="InterPro" id="IPR000330">
    <property type="entry name" value="SNF2_N"/>
</dbReference>
<feature type="region of interest" description="Disordered" evidence="4">
    <location>
        <begin position="1"/>
        <end position="121"/>
    </location>
</feature>
<dbReference type="eggNOG" id="KOG1001">
    <property type="taxonomic scope" value="Eukaryota"/>
</dbReference>
<protein>
    <recommendedName>
        <fullName evidence="9">ATP-dependent helicase</fullName>
    </recommendedName>
</protein>
<dbReference type="GeneID" id="20366500"/>
<dbReference type="Pfam" id="PF00176">
    <property type="entry name" value="SNF2-rel_dom"/>
    <property type="match status" value="1"/>
</dbReference>
<dbReference type="PROSITE" id="PS51192">
    <property type="entry name" value="HELICASE_ATP_BIND_1"/>
    <property type="match status" value="1"/>
</dbReference>
<feature type="domain" description="Helicase ATP-binding" evidence="5">
    <location>
        <begin position="192"/>
        <end position="377"/>
    </location>
</feature>
<feature type="compositionally biased region" description="Basic and acidic residues" evidence="4">
    <location>
        <begin position="147"/>
        <end position="164"/>
    </location>
</feature>
<evidence type="ECO:0000256" key="2">
    <source>
        <dbReference type="ARBA" id="ARBA00022801"/>
    </source>
</evidence>
<dbReference type="InterPro" id="IPR050628">
    <property type="entry name" value="SNF2_RAD54_helicase_TF"/>
</dbReference>
<dbReference type="Pfam" id="PF00271">
    <property type="entry name" value="Helicase_C"/>
    <property type="match status" value="1"/>
</dbReference>
<dbReference type="InterPro" id="IPR038718">
    <property type="entry name" value="SNF2-like_sf"/>
</dbReference>
<sequence length="1039" mass="115739">MVNERAPPKAPLRETASRELSPDDDITTLITGATSTPTFGHPTKMMSSRKQRADPFIRQKTRPEHHIDNRSSNGTRITGPKGPTYQDRRAPPLPMFSSDAPPASSHAPPRTYGEETFYTDPAKASADLKALLEGGMEEGEEEGGQPDGEKKPEATKDAKDAKDGTVDGLKVKLLPHQVEGVEWMRGRELGPVKRGRVPKGGILADDMGLGKTLQTISLILTNQKPAKNASGWKKHFETIEKTTLVVAPLALIRQWEHEINDRVEKSHGLKVCVHHGPNRTKRFKDLAAYDVVITTYQILVSEHGNSSDAENGLKAGCFGLHWWRVVLDEAHTVKNRNAKATKACYALNSEYRWCLSGTPMQNNLDELQSLIKFLRIRPYDNLKEWKEHIDLPLKNGRGHIAIRRLHSLLRCFMKRRTKEILKEDGALNPGGKPSALGEGSSTGFKVTERKVVTVAAELSPAERKFYDRLAARADQSLEDQMLQGKVNYANALTLLLRLRQACNHPKLVEGKLEKDKDAMSIGSTQKNQEADIDSMADMFAGMGIVSKDCNICGRGLSSEDNKSGKDICSECHADLAYFNDHERPEKPARGNKLKKTKSKGKKEKKKEGAKKNVDREIIDLGDDEDDEPQKTTSRRSRNRNAVVDSDDEDTMPPQKNNRKPRNRNAILDSDEEEEAEGSWLVSENEQGSLHLGKAGGEEDENAEGGGDSIGPEDSEDEESKLEDKSNLSSFIEDDEASDSDDSLTSLTDLTKRMAAQTLDDRKSNAANTKAATTAVSESSDSDSSSGSESDSDSDSSGLSSDEDDSVFYPSRDPNSPQVLASSKIRELIKILQNEVKEHKFIVFSQFTSMLNLVEPFFRKERFRFVRYDGSMKNDEREESLRSLRSDPETRILLCSLKCGSLGLNLTAATRVVILEPFWNPFVEEQAIDRVHRLTQTVDVIIYKLTVSNTVEERILELQDKKRELAEQAIEGGMRKEALKLGLNEIINLFKPGSSADNPSLITDTVGDESFDGNGRRAVSMQRRPERPKKEESSVYGRRW</sequence>
<evidence type="ECO:0008006" key="9">
    <source>
        <dbReference type="Google" id="ProtNLM"/>
    </source>
</evidence>
<dbReference type="PROSITE" id="PS51194">
    <property type="entry name" value="HELICASE_CTER"/>
    <property type="match status" value="1"/>
</dbReference>
<dbReference type="PANTHER" id="PTHR45626">
    <property type="entry name" value="TRANSCRIPTION TERMINATION FACTOR 2-RELATED"/>
    <property type="match status" value="1"/>
</dbReference>
<proteinExistence type="predicted"/>
<feature type="region of interest" description="Disordered" evidence="4">
    <location>
        <begin position="757"/>
        <end position="817"/>
    </location>
</feature>
<gene>
    <name evidence="7" type="ORF">FPSE_07882</name>
</gene>
<feature type="compositionally biased region" description="Basic and acidic residues" evidence="4">
    <location>
        <begin position="1022"/>
        <end position="1032"/>
    </location>
</feature>
<dbReference type="SMART" id="SM00490">
    <property type="entry name" value="HELICc"/>
    <property type="match status" value="1"/>
</dbReference>
<feature type="compositionally biased region" description="Low complexity" evidence="4">
    <location>
        <begin position="97"/>
        <end position="109"/>
    </location>
</feature>
<dbReference type="InterPro" id="IPR014001">
    <property type="entry name" value="Helicase_ATP-bd"/>
</dbReference>
<accession>K3UJ49</accession>
<keyword evidence="8" id="KW-1185">Reference proteome</keyword>
<evidence type="ECO:0000256" key="1">
    <source>
        <dbReference type="ARBA" id="ARBA00022741"/>
    </source>
</evidence>
<dbReference type="EMBL" id="AFNW01000278">
    <property type="protein sequence ID" value="EKJ71946.1"/>
    <property type="molecule type" value="Genomic_DNA"/>
</dbReference>
<evidence type="ECO:0000256" key="3">
    <source>
        <dbReference type="ARBA" id="ARBA00022840"/>
    </source>
</evidence>
<comment type="caution">
    <text evidence="7">The sequence shown here is derived from an EMBL/GenBank/DDBJ whole genome shotgun (WGS) entry which is preliminary data.</text>
</comment>
<dbReference type="Gene3D" id="3.40.50.300">
    <property type="entry name" value="P-loop containing nucleotide triphosphate hydrolases"/>
    <property type="match status" value="2"/>
</dbReference>
<evidence type="ECO:0000313" key="7">
    <source>
        <dbReference type="EMBL" id="EKJ71946.1"/>
    </source>
</evidence>
<feature type="compositionally biased region" description="Acidic residues" evidence="4">
    <location>
        <begin position="731"/>
        <end position="741"/>
    </location>
</feature>
<dbReference type="CDD" id="cd18793">
    <property type="entry name" value="SF2_C_SNF"/>
    <property type="match status" value="1"/>
</dbReference>
<evidence type="ECO:0000259" key="5">
    <source>
        <dbReference type="PROSITE" id="PS51192"/>
    </source>
</evidence>
<feature type="region of interest" description="Disordered" evidence="4">
    <location>
        <begin position="136"/>
        <end position="164"/>
    </location>
</feature>
<dbReference type="FunFam" id="3.40.50.10810:FF:000053">
    <property type="entry name" value="SNF2 family helicase/ATPase, putative"/>
    <property type="match status" value="1"/>
</dbReference>
<dbReference type="InterPro" id="IPR027417">
    <property type="entry name" value="P-loop_NTPase"/>
</dbReference>
<feature type="compositionally biased region" description="Low complexity" evidence="4">
    <location>
        <begin position="764"/>
        <end position="799"/>
    </location>
</feature>
<dbReference type="Gene3D" id="3.40.50.10810">
    <property type="entry name" value="Tandem AAA-ATPase domain"/>
    <property type="match status" value="1"/>
</dbReference>
<organism evidence="7 8">
    <name type="scientific">Fusarium pseudograminearum (strain CS3096)</name>
    <name type="common">Wheat and barley crown-rot fungus</name>
    <dbReference type="NCBI Taxonomy" id="1028729"/>
    <lineage>
        <taxon>Eukaryota</taxon>
        <taxon>Fungi</taxon>
        <taxon>Dikarya</taxon>
        <taxon>Ascomycota</taxon>
        <taxon>Pezizomycotina</taxon>
        <taxon>Sordariomycetes</taxon>
        <taxon>Hypocreomycetidae</taxon>
        <taxon>Hypocreales</taxon>
        <taxon>Nectriaceae</taxon>
        <taxon>Fusarium</taxon>
    </lineage>
</organism>
<name>K3UJ49_FUSPC</name>
<feature type="compositionally biased region" description="Acidic residues" evidence="4">
    <location>
        <begin position="710"/>
        <end position="720"/>
    </location>
</feature>
<evidence type="ECO:0000259" key="6">
    <source>
        <dbReference type="PROSITE" id="PS51194"/>
    </source>
</evidence>
<dbReference type="SMART" id="SM00487">
    <property type="entry name" value="DEXDc"/>
    <property type="match status" value="1"/>
</dbReference>
<feature type="compositionally biased region" description="Basic and acidic residues" evidence="4">
    <location>
        <begin position="51"/>
        <end position="69"/>
    </location>
</feature>
<evidence type="ECO:0000313" key="8">
    <source>
        <dbReference type="Proteomes" id="UP000007978"/>
    </source>
</evidence>
<dbReference type="Proteomes" id="UP000007978">
    <property type="component" value="Chromosome 2"/>
</dbReference>
<dbReference type="GO" id="GO:0006281">
    <property type="term" value="P:DNA repair"/>
    <property type="evidence" value="ECO:0007669"/>
    <property type="project" value="TreeGrafter"/>
</dbReference>
<feature type="compositionally biased region" description="Polar residues" evidence="4">
    <location>
        <begin position="28"/>
        <end position="38"/>
    </location>
</feature>
<dbReference type="HOGENOM" id="CLU_000315_2_8_1"/>
<feature type="compositionally biased region" description="Basic and acidic residues" evidence="4">
    <location>
        <begin position="11"/>
        <end position="21"/>
    </location>
</feature>
<dbReference type="AlphaFoldDB" id="K3UJ49"/>
<dbReference type="InterPro" id="IPR001650">
    <property type="entry name" value="Helicase_C-like"/>
</dbReference>
<feature type="region of interest" description="Disordered" evidence="4">
    <location>
        <begin position="997"/>
        <end position="1039"/>
    </location>
</feature>
<feature type="compositionally biased region" description="Basic and acidic residues" evidence="4">
    <location>
        <begin position="605"/>
        <end position="618"/>
    </location>
</feature>
<feature type="domain" description="Helicase C-terminal" evidence="6">
    <location>
        <begin position="823"/>
        <end position="986"/>
    </location>
</feature>
<reference evidence="7 8" key="1">
    <citation type="journal article" date="2012" name="PLoS Pathog.">
        <title>Comparative pathogenomics reveals horizontally acquired novel virulence genes in fungi infecting cereal hosts.</title>
        <authorList>
            <person name="Gardiner D.M."/>
            <person name="McDonald M.C."/>
            <person name="Covarelli L."/>
            <person name="Solomon P.S."/>
            <person name="Rusu A.G."/>
            <person name="Marshall M."/>
            <person name="Kazan K."/>
            <person name="Chakraborty S."/>
            <person name="McDonald B.A."/>
            <person name="Manners J.M."/>
        </authorList>
    </citation>
    <scope>NUCLEOTIDE SEQUENCE [LARGE SCALE GENOMIC DNA]</scope>
    <source>
        <strain evidence="7 8">CS3096</strain>
    </source>
</reference>
<dbReference type="SUPFAM" id="SSF52540">
    <property type="entry name" value="P-loop containing nucleoside triphosphate hydrolases"/>
    <property type="match status" value="2"/>
</dbReference>
<dbReference type="CDD" id="cd18008">
    <property type="entry name" value="DEXDc_SHPRH-like"/>
    <property type="match status" value="1"/>
</dbReference>
<feature type="region of interest" description="Disordered" evidence="4">
    <location>
        <begin position="582"/>
        <end position="745"/>
    </location>
</feature>
<dbReference type="GO" id="GO:0005524">
    <property type="term" value="F:ATP binding"/>
    <property type="evidence" value="ECO:0007669"/>
    <property type="project" value="UniProtKB-KW"/>
</dbReference>
<dbReference type="GO" id="GO:0008094">
    <property type="term" value="F:ATP-dependent activity, acting on DNA"/>
    <property type="evidence" value="ECO:0007669"/>
    <property type="project" value="TreeGrafter"/>
</dbReference>
<dbReference type="OrthoDB" id="423559at2759"/>
<keyword evidence="2" id="KW-0378">Hydrolase</keyword>
<evidence type="ECO:0000256" key="4">
    <source>
        <dbReference type="SAM" id="MobiDB-lite"/>
    </source>
</evidence>